<dbReference type="RefSeq" id="WP_176993256.1">
    <property type="nucleotide sequence ID" value="NZ_FNDJ01000008.1"/>
</dbReference>
<evidence type="ECO:0000313" key="3">
    <source>
        <dbReference type="Proteomes" id="UP000199202"/>
    </source>
</evidence>
<sequence length="91" mass="9509">MAAAACTWVKRARANGTAGAKQAGPAKKPASGTLSYDDVLEEENMQVKAGIRVLELERDILLVRPGGLPLLPGMGPSPPVPQVHPGDLISR</sequence>
<name>A0A1G8PWP2_9ACTN</name>
<protein>
    <submittedName>
        <fullName evidence="2">Uncharacterized protein</fullName>
    </submittedName>
</protein>
<evidence type="ECO:0000256" key="1">
    <source>
        <dbReference type="SAM" id="MobiDB-lite"/>
    </source>
</evidence>
<dbReference type="EMBL" id="FNDJ01000008">
    <property type="protein sequence ID" value="SDI96260.1"/>
    <property type="molecule type" value="Genomic_DNA"/>
</dbReference>
<keyword evidence="3" id="KW-1185">Reference proteome</keyword>
<feature type="compositionally biased region" description="Low complexity" evidence="1">
    <location>
        <begin position="18"/>
        <end position="30"/>
    </location>
</feature>
<accession>A0A1G8PWP2</accession>
<feature type="region of interest" description="Disordered" evidence="1">
    <location>
        <begin position="71"/>
        <end position="91"/>
    </location>
</feature>
<evidence type="ECO:0000313" key="2">
    <source>
        <dbReference type="EMBL" id="SDI96260.1"/>
    </source>
</evidence>
<gene>
    <name evidence="2" type="ORF">SAMN05421869_10837</name>
</gene>
<reference evidence="2 3" key="1">
    <citation type="submission" date="2016-10" db="EMBL/GenBank/DDBJ databases">
        <authorList>
            <person name="de Groot N.N."/>
        </authorList>
    </citation>
    <scope>NUCLEOTIDE SEQUENCE [LARGE SCALE GENOMIC DNA]</scope>
    <source>
        <strain evidence="2 3">CGMCC 4.6533</strain>
    </source>
</reference>
<proteinExistence type="predicted"/>
<organism evidence="2 3">
    <name type="scientific">Nonomuraea jiangxiensis</name>
    <dbReference type="NCBI Taxonomy" id="633440"/>
    <lineage>
        <taxon>Bacteria</taxon>
        <taxon>Bacillati</taxon>
        <taxon>Actinomycetota</taxon>
        <taxon>Actinomycetes</taxon>
        <taxon>Streptosporangiales</taxon>
        <taxon>Streptosporangiaceae</taxon>
        <taxon>Nonomuraea</taxon>
    </lineage>
</organism>
<feature type="region of interest" description="Disordered" evidence="1">
    <location>
        <begin position="14"/>
        <end position="33"/>
    </location>
</feature>
<dbReference type="AlphaFoldDB" id="A0A1G8PWP2"/>
<dbReference type="Proteomes" id="UP000199202">
    <property type="component" value="Unassembled WGS sequence"/>
</dbReference>